<comment type="caution">
    <text evidence="2">The sequence shown here is derived from an EMBL/GenBank/DDBJ whole genome shotgun (WGS) entry which is preliminary data.</text>
</comment>
<dbReference type="Proteomes" id="UP000228635">
    <property type="component" value="Unassembled WGS sequence"/>
</dbReference>
<accession>A0A2M6WI63</accession>
<feature type="transmembrane region" description="Helical" evidence="1">
    <location>
        <begin position="23"/>
        <end position="43"/>
    </location>
</feature>
<evidence type="ECO:0000313" key="3">
    <source>
        <dbReference type="Proteomes" id="UP000228635"/>
    </source>
</evidence>
<keyword evidence="1" id="KW-0472">Membrane</keyword>
<gene>
    <name evidence="2" type="ORF">COU08_02245</name>
</gene>
<protein>
    <submittedName>
        <fullName evidence="2">Uncharacterized protein</fullName>
    </submittedName>
</protein>
<keyword evidence="1" id="KW-1133">Transmembrane helix</keyword>
<organism evidence="2 3">
    <name type="scientific">Candidatus Harrisonbacteria bacterium CG10_big_fil_rev_8_21_14_0_10_42_17</name>
    <dbReference type="NCBI Taxonomy" id="1974584"/>
    <lineage>
        <taxon>Bacteria</taxon>
        <taxon>Candidatus Harrisoniibacteriota</taxon>
    </lineage>
</organism>
<sequence>MSNGTIGRIYTKDFAELKRGEKVSLIVSVISLIVALIALYLSFNSTGILEMKIQKCNEVAINLEKARHYPQDDLQVTNQDVSSYLKNMVACLSN</sequence>
<proteinExistence type="predicted"/>
<reference evidence="3" key="1">
    <citation type="submission" date="2017-09" db="EMBL/GenBank/DDBJ databases">
        <title>Depth-based differentiation of microbial function through sediment-hosted aquifers and enrichment of novel symbionts in the deep terrestrial subsurface.</title>
        <authorList>
            <person name="Probst A.J."/>
            <person name="Ladd B."/>
            <person name="Jarett J.K."/>
            <person name="Geller-Mcgrath D.E."/>
            <person name="Sieber C.M.K."/>
            <person name="Emerson J.B."/>
            <person name="Anantharaman K."/>
            <person name="Thomas B.C."/>
            <person name="Malmstrom R."/>
            <person name="Stieglmeier M."/>
            <person name="Klingl A."/>
            <person name="Woyke T."/>
            <person name="Ryan C.M."/>
            <person name="Banfield J.F."/>
        </authorList>
    </citation>
    <scope>NUCLEOTIDE SEQUENCE [LARGE SCALE GENOMIC DNA]</scope>
</reference>
<keyword evidence="1" id="KW-0812">Transmembrane</keyword>
<dbReference type="EMBL" id="PFBA01000020">
    <property type="protein sequence ID" value="PIT92477.1"/>
    <property type="molecule type" value="Genomic_DNA"/>
</dbReference>
<evidence type="ECO:0000313" key="2">
    <source>
        <dbReference type="EMBL" id="PIT92477.1"/>
    </source>
</evidence>
<evidence type="ECO:0000256" key="1">
    <source>
        <dbReference type="SAM" id="Phobius"/>
    </source>
</evidence>
<name>A0A2M6WI63_9BACT</name>
<dbReference type="AlphaFoldDB" id="A0A2M6WI63"/>